<dbReference type="EMBL" id="DS480480">
    <property type="protein sequence ID" value="EDO15111.1"/>
    <property type="molecule type" value="Genomic_DNA"/>
</dbReference>
<dbReference type="KEGG" id="vpo:Kpol_1046p1"/>
<organism evidence="11">
    <name type="scientific">Vanderwaltozyma polyspora (strain ATCC 22028 / DSM 70294 / BCRC 21397 / CBS 2163 / NBRC 10782 / NRRL Y-8283 / UCD 57-17)</name>
    <name type="common">Kluyveromyces polysporus</name>
    <dbReference type="NCBI Taxonomy" id="436907"/>
    <lineage>
        <taxon>Eukaryota</taxon>
        <taxon>Fungi</taxon>
        <taxon>Dikarya</taxon>
        <taxon>Ascomycota</taxon>
        <taxon>Saccharomycotina</taxon>
        <taxon>Saccharomycetes</taxon>
        <taxon>Saccharomycetales</taxon>
        <taxon>Saccharomycetaceae</taxon>
        <taxon>Vanderwaltozyma</taxon>
    </lineage>
</organism>
<dbReference type="GO" id="GO:0005351">
    <property type="term" value="F:carbohydrate:proton symporter activity"/>
    <property type="evidence" value="ECO:0007669"/>
    <property type="project" value="TreeGrafter"/>
</dbReference>
<dbReference type="InterPro" id="IPR005828">
    <property type="entry name" value="MFS_sugar_transport-like"/>
</dbReference>
<evidence type="ECO:0000256" key="5">
    <source>
        <dbReference type="ARBA" id="ARBA00022989"/>
    </source>
</evidence>
<dbReference type="InterPro" id="IPR020846">
    <property type="entry name" value="MFS_dom"/>
</dbReference>
<feature type="transmembrane region" description="Helical" evidence="8">
    <location>
        <begin position="254"/>
        <end position="272"/>
    </location>
</feature>
<evidence type="ECO:0000256" key="6">
    <source>
        <dbReference type="ARBA" id="ARBA00023136"/>
    </source>
</evidence>
<keyword evidence="3" id="KW-0813">Transport</keyword>
<feature type="transmembrane region" description="Helical" evidence="8">
    <location>
        <begin position="187"/>
        <end position="211"/>
    </location>
</feature>
<feature type="transmembrane region" description="Helical" evidence="8">
    <location>
        <begin position="136"/>
        <end position="158"/>
    </location>
</feature>
<gene>
    <name evidence="10" type="ORF">Kpol_1046p1</name>
</gene>
<evidence type="ECO:0000313" key="11">
    <source>
        <dbReference type="Proteomes" id="UP000000267"/>
    </source>
</evidence>
<dbReference type="Proteomes" id="UP000000267">
    <property type="component" value="Unassembled WGS sequence"/>
</dbReference>
<dbReference type="PANTHER" id="PTHR48022">
    <property type="entry name" value="PLASTIDIC GLUCOSE TRANSPORTER 4"/>
    <property type="match status" value="1"/>
</dbReference>
<dbReference type="OMA" id="AWRTSSW"/>
<dbReference type="PROSITE" id="PS00216">
    <property type="entry name" value="SUGAR_TRANSPORT_1"/>
    <property type="match status" value="1"/>
</dbReference>
<dbReference type="AlphaFoldDB" id="A7TRI2"/>
<sequence>LLPESPRWLANRNRWDEATYNICRINKTDIHNISEEVAIQLEEMKIQVSNDKEAEMFSYLDLFRKKTLRKTIVGMSAQMWQQLSGINVMNYYIVYIFEMAGYTGNTALVAGSINYCVNLGMTIISLFVVDRIGRRPLLVIGGMFMCGWIFAVAGILAVHSVRVPGGVDGDPTVSISIPDTDKPAAKGVIACCYLFVGTFAVTWGTGIWVYCSEIFSNTERAKGASISATMNSIFNFSIGLFVPSAFENITWKTYIVFGVFSVVGTIHAFLMFPETKGKTLEEIDQMWDAKIPAWRTSSWKPIIPTNVVHDGFNINSTEESSSNMLDEDDVNKEIEKPDTNHIEDAGTNSL</sequence>
<proteinExistence type="inferred from homology"/>
<keyword evidence="11" id="KW-1185">Reference proteome</keyword>
<feature type="region of interest" description="Disordered" evidence="7">
    <location>
        <begin position="318"/>
        <end position="350"/>
    </location>
</feature>
<evidence type="ECO:0000256" key="4">
    <source>
        <dbReference type="ARBA" id="ARBA00022692"/>
    </source>
</evidence>
<comment type="similarity">
    <text evidence="2">Belongs to the major facilitator superfamily. Sugar transporter (TC 2.A.1.1) family.</text>
</comment>
<dbReference type="InterPro" id="IPR005829">
    <property type="entry name" value="Sugar_transporter_CS"/>
</dbReference>
<dbReference type="InterPro" id="IPR003663">
    <property type="entry name" value="Sugar/inositol_transpt"/>
</dbReference>
<dbReference type="InParanoid" id="A7TRI2"/>
<evidence type="ECO:0000256" key="1">
    <source>
        <dbReference type="ARBA" id="ARBA00004141"/>
    </source>
</evidence>
<dbReference type="GO" id="GO:0016020">
    <property type="term" value="C:membrane"/>
    <property type="evidence" value="ECO:0007669"/>
    <property type="project" value="UniProtKB-SubCell"/>
</dbReference>
<dbReference type="Gene3D" id="1.20.1250.20">
    <property type="entry name" value="MFS general substrate transporter like domains"/>
    <property type="match status" value="1"/>
</dbReference>
<protein>
    <recommendedName>
        <fullName evidence="9">Major facilitator superfamily (MFS) profile domain-containing protein</fullName>
    </recommendedName>
</protein>
<keyword evidence="6 8" id="KW-0472">Membrane</keyword>
<dbReference type="HOGENOM" id="CLU_001265_30_3_1"/>
<dbReference type="PhylomeDB" id="A7TRI2"/>
<evidence type="ECO:0000313" key="10">
    <source>
        <dbReference type="EMBL" id="EDO15111.1"/>
    </source>
</evidence>
<feature type="transmembrane region" description="Helical" evidence="8">
    <location>
        <begin position="223"/>
        <end position="242"/>
    </location>
</feature>
<feature type="transmembrane region" description="Helical" evidence="8">
    <location>
        <begin position="107"/>
        <end position="129"/>
    </location>
</feature>
<evidence type="ECO:0000256" key="7">
    <source>
        <dbReference type="SAM" id="MobiDB-lite"/>
    </source>
</evidence>
<feature type="compositionally biased region" description="Basic and acidic residues" evidence="7">
    <location>
        <begin position="331"/>
        <end position="344"/>
    </location>
</feature>
<evidence type="ECO:0000256" key="3">
    <source>
        <dbReference type="ARBA" id="ARBA00022448"/>
    </source>
</evidence>
<dbReference type="OrthoDB" id="4142200at2759"/>
<feature type="domain" description="Major facilitator superfamily (MFS) profile" evidence="9">
    <location>
        <begin position="1"/>
        <end position="276"/>
    </location>
</feature>
<dbReference type="PROSITE" id="PS50850">
    <property type="entry name" value="MFS"/>
    <property type="match status" value="1"/>
</dbReference>
<evidence type="ECO:0000259" key="9">
    <source>
        <dbReference type="PROSITE" id="PS50850"/>
    </source>
</evidence>
<dbReference type="SUPFAM" id="SSF103473">
    <property type="entry name" value="MFS general substrate transporter"/>
    <property type="match status" value="1"/>
</dbReference>
<keyword evidence="4 8" id="KW-0812">Transmembrane</keyword>
<evidence type="ECO:0000256" key="8">
    <source>
        <dbReference type="SAM" id="Phobius"/>
    </source>
</evidence>
<dbReference type="PRINTS" id="PR00171">
    <property type="entry name" value="SUGRTRNSPORT"/>
</dbReference>
<comment type="subcellular location">
    <subcellularLocation>
        <location evidence="1">Membrane</location>
        <topology evidence="1">Multi-pass membrane protein</topology>
    </subcellularLocation>
</comment>
<dbReference type="eggNOG" id="KOG0254">
    <property type="taxonomic scope" value="Eukaryota"/>
</dbReference>
<keyword evidence="5 8" id="KW-1133">Transmembrane helix</keyword>
<dbReference type="InterPro" id="IPR036259">
    <property type="entry name" value="MFS_trans_sf"/>
</dbReference>
<dbReference type="GeneID" id="5543165"/>
<dbReference type="Pfam" id="PF00083">
    <property type="entry name" value="Sugar_tr"/>
    <property type="match status" value="1"/>
</dbReference>
<dbReference type="InterPro" id="IPR050360">
    <property type="entry name" value="MFS_Sugar_Transporters"/>
</dbReference>
<feature type="non-terminal residue" evidence="10">
    <location>
        <position position="1"/>
    </location>
</feature>
<accession>A7TRI2</accession>
<name>A7TRI2_VANPO</name>
<reference evidence="10 11" key="1">
    <citation type="journal article" date="2007" name="Proc. Natl. Acad. Sci. U.S.A.">
        <title>Independent sorting-out of thousands of duplicated gene pairs in two yeast species descended from a whole-genome duplication.</title>
        <authorList>
            <person name="Scannell D.R."/>
            <person name="Frank A.C."/>
            <person name="Conant G.C."/>
            <person name="Byrne K.P."/>
            <person name="Woolfit M."/>
            <person name="Wolfe K.H."/>
        </authorList>
    </citation>
    <scope>NUCLEOTIDE SEQUENCE [LARGE SCALE GENOMIC DNA]</scope>
    <source>
        <strain evidence="11">ATCC 22028 / DSM 70294 / BCRC 21397 / CBS 2163 / NBRC 10782 / NRRL Y-8283 / UCD 57-17</strain>
    </source>
</reference>
<feature type="transmembrane region" description="Helical" evidence="8">
    <location>
        <begin position="72"/>
        <end position="95"/>
    </location>
</feature>
<dbReference type="RefSeq" id="XP_001642969.1">
    <property type="nucleotide sequence ID" value="XM_001642919.1"/>
</dbReference>
<evidence type="ECO:0000256" key="2">
    <source>
        <dbReference type="ARBA" id="ARBA00010992"/>
    </source>
</evidence>
<dbReference type="PANTHER" id="PTHR48022:SF7">
    <property type="entry name" value="MAJOR FACILITATOR SUPERFAMILY (MFS) PROFILE DOMAIN-CONTAINING PROTEIN-RELATED"/>
    <property type="match status" value="1"/>
</dbReference>